<keyword evidence="2 5" id="KW-0560">Oxidoreductase</keyword>
<dbReference type="PANTHER" id="PTHR43180:SF33">
    <property type="entry name" value="15-HYDROXYPROSTAGLANDIN DEHYDROGENASE [NAD(+)]-LIKE"/>
    <property type="match status" value="1"/>
</dbReference>
<feature type="region of interest" description="Disordered" evidence="4">
    <location>
        <begin position="1"/>
        <end position="24"/>
    </location>
</feature>
<dbReference type="Proteomes" id="UP001589610">
    <property type="component" value="Unassembled WGS sequence"/>
</dbReference>
<dbReference type="PRINTS" id="PR00080">
    <property type="entry name" value="SDRFAMILY"/>
</dbReference>
<dbReference type="PANTHER" id="PTHR43180">
    <property type="entry name" value="3-OXOACYL-(ACYL-CARRIER-PROTEIN) REDUCTASE (AFU_ORTHOLOGUE AFUA_6G11210)"/>
    <property type="match status" value="1"/>
</dbReference>
<protein>
    <submittedName>
        <fullName evidence="5">SDR family oxidoreductase</fullName>
        <ecNumber evidence="5">1.-.-.-</ecNumber>
    </submittedName>
</protein>
<organism evidence="5 6">
    <name type="scientific">Streptosporangium vulgare</name>
    <dbReference type="NCBI Taxonomy" id="46190"/>
    <lineage>
        <taxon>Bacteria</taxon>
        <taxon>Bacillati</taxon>
        <taxon>Actinomycetota</taxon>
        <taxon>Actinomycetes</taxon>
        <taxon>Streptosporangiales</taxon>
        <taxon>Streptosporangiaceae</taxon>
        <taxon>Streptosporangium</taxon>
    </lineage>
</organism>
<gene>
    <name evidence="5" type="ORF">ACFFRH_33595</name>
</gene>
<accession>A0ABV5TMV7</accession>
<dbReference type="EMBL" id="JBHMBS010000023">
    <property type="protein sequence ID" value="MFB9680436.1"/>
    <property type="molecule type" value="Genomic_DNA"/>
</dbReference>
<evidence type="ECO:0000256" key="1">
    <source>
        <dbReference type="ARBA" id="ARBA00006484"/>
    </source>
</evidence>
<dbReference type="Pfam" id="PF00106">
    <property type="entry name" value="adh_short"/>
    <property type="match status" value="1"/>
</dbReference>
<keyword evidence="6" id="KW-1185">Reference proteome</keyword>
<evidence type="ECO:0000256" key="4">
    <source>
        <dbReference type="SAM" id="MobiDB-lite"/>
    </source>
</evidence>
<dbReference type="GO" id="GO:0016491">
    <property type="term" value="F:oxidoreductase activity"/>
    <property type="evidence" value="ECO:0007669"/>
    <property type="project" value="UniProtKB-KW"/>
</dbReference>
<dbReference type="EC" id="1.-.-.-" evidence="5"/>
<dbReference type="SUPFAM" id="SSF51735">
    <property type="entry name" value="NAD(P)-binding Rossmann-fold domains"/>
    <property type="match status" value="1"/>
</dbReference>
<evidence type="ECO:0000256" key="2">
    <source>
        <dbReference type="ARBA" id="ARBA00023002"/>
    </source>
</evidence>
<dbReference type="RefSeq" id="WP_386161449.1">
    <property type="nucleotide sequence ID" value="NZ_JBHMBS010000023.1"/>
</dbReference>
<dbReference type="InterPro" id="IPR002347">
    <property type="entry name" value="SDR_fam"/>
</dbReference>
<sequence length="297" mass="30263">MSTEKTGESTGSTGATRSAGFTGEGGGGGLLSGLGAKGPEISAETFNVVRGDDLEGKVALVTGGGNGIGAGVARRLAAGGARLVLADIDDVAGGKLADELGATYVHCDVSRLEDNEAAVATAVERYGRLDLAFLNAGIASGFGLGEDFDVRRYRLAMGVNLDGVVFGVHAAIPALRAAGGGTIVATASMAGIVGIPSDPVYAANKHAVVGLVRSLGEDLRPRGIRVQALCPSFADTAILGEGKAVLEQLGFPILDVSSVVDTFFRLLDSDGTGECWFVIPGRESEPFTFRRVPGPRT</sequence>
<evidence type="ECO:0000256" key="3">
    <source>
        <dbReference type="RuleBase" id="RU000363"/>
    </source>
</evidence>
<reference evidence="5 6" key="1">
    <citation type="submission" date="2024-09" db="EMBL/GenBank/DDBJ databases">
        <authorList>
            <person name="Sun Q."/>
            <person name="Mori K."/>
        </authorList>
    </citation>
    <scope>NUCLEOTIDE SEQUENCE [LARGE SCALE GENOMIC DNA]</scope>
    <source>
        <strain evidence="5 6">JCM 3028</strain>
    </source>
</reference>
<feature type="compositionally biased region" description="Low complexity" evidence="4">
    <location>
        <begin position="1"/>
        <end position="21"/>
    </location>
</feature>
<name>A0ABV5TMV7_9ACTN</name>
<evidence type="ECO:0000313" key="6">
    <source>
        <dbReference type="Proteomes" id="UP001589610"/>
    </source>
</evidence>
<proteinExistence type="inferred from homology"/>
<dbReference type="PRINTS" id="PR00081">
    <property type="entry name" value="GDHRDH"/>
</dbReference>
<dbReference type="Gene3D" id="3.40.50.720">
    <property type="entry name" value="NAD(P)-binding Rossmann-like Domain"/>
    <property type="match status" value="1"/>
</dbReference>
<comment type="caution">
    <text evidence="5">The sequence shown here is derived from an EMBL/GenBank/DDBJ whole genome shotgun (WGS) entry which is preliminary data.</text>
</comment>
<evidence type="ECO:0000313" key="5">
    <source>
        <dbReference type="EMBL" id="MFB9680436.1"/>
    </source>
</evidence>
<dbReference type="InterPro" id="IPR036291">
    <property type="entry name" value="NAD(P)-bd_dom_sf"/>
</dbReference>
<comment type="similarity">
    <text evidence="1 3">Belongs to the short-chain dehydrogenases/reductases (SDR) family.</text>
</comment>